<gene>
    <name evidence="1" type="ORF">LDG_6330</name>
</gene>
<dbReference type="Proteomes" id="UP000002770">
    <property type="component" value="Unassembled WGS sequence"/>
</dbReference>
<organism evidence="1 2">
    <name type="scientific">Legionella drancourtii LLAP12</name>
    <dbReference type="NCBI Taxonomy" id="658187"/>
    <lineage>
        <taxon>Bacteria</taxon>
        <taxon>Pseudomonadati</taxon>
        <taxon>Pseudomonadota</taxon>
        <taxon>Gammaproteobacteria</taxon>
        <taxon>Legionellales</taxon>
        <taxon>Legionellaceae</taxon>
        <taxon>Legionella</taxon>
    </lineage>
</organism>
<dbReference type="InParanoid" id="G9EM68"/>
<evidence type="ECO:0000313" key="1">
    <source>
        <dbReference type="EMBL" id="EHL31668.1"/>
    </source>
</evidence>
<dbReference type="EMBL" id="JH413811">
    <property type="protein sequence ID" value="EHL31668.1"/>
    <property type="molecule type" value="Genomic_DNA"/>
</dbReference>
<keyword evidence="2" id="KW-1185">Reference proteome</keyword>
<dbReference type="STRING" id="658187.LDG_6330"/>
<evidence type="ECO:0000313" key="2">
    <source>
        <dbReference type="Proteomes" id="UP000002770"/>
    </source>
</evidence>
<reference evidence="1 2" key="1">
    <citation type="journal article" date="2011" name="BMC Genomics">
        <title>Insight into cross-talk between intra-amoebal pathogens.</title>
        <authorList>
            <person name="Gimenez G."/>
            <person name="Bertelli C."/>
            <person name="Moliner C."/>
            <person name="Robert C."/>
            <person name="Raoult D."/>
            <person name="Fournier P.E."/>
            <person name="Greub G."/>
        </authorList>
    </citation>
    <scope>NUCLEOTIDE SEQUENCE [LARGE SCALE GENOMIC DNA]</scope>
    <source>
        <strain evidence="1 2">LLAP12</strain>
    </source>
</reference>
<proteinExistence type="predicted"/>
<dbReference type="HOGENOM" id="CLU_3345251_0_0_6"/>
<dbReference type="AlphaFoldDB" id="G9EM68"/>
<accession>G9EM68</accession>
<protein>
    <submittedName>
        <fullName evidence="1">Uncharacterized protein</fullName>
    </submittedName>
</protein>
<sequence length="37" mass="4073">MCFGDTYFSHLAKNAGLLGAVAKGSYLRKIFHTNIIN</sequence>
<name>G9EM68_9GAMM</name>